<dbReference type="InterPro" id="IPR036412">
    <property type="entry name" value="HAD-like_sf"/>
</dbReference>
<evidence type="ECO:0000256" key="2">
    <source>
        <dbReference type="ARBA" id="ARBA00004818"/>
    </source>
</evidence>
<dbReference type="PRINTS" id="PR00413">
    <property type="entry name" value="HADHALOGNASE"/>
</dbReference>
<organism evidence="5 6">
    <name type="scientific">Candidatus Gallipaludibacter merdavium</name>
    <dbReference type="NCBI Taxonomy" id="2840839"/>
    <lineage>
        <taxon>Bacteria</taxon>
        <taxon>Pseudomonadati</taxon>
        <taxon>Bacteroidota</taxon>
        <taxon>Bacteroidia</taxon>
        <taxon>Bacteroidales</taxon>
        <taxon>Candidatus Gallipaludibacter</taxon>
    </lineage>
</organism>
<comment type="similarity">
    <text evidence="3">Belongs to the HAD-like hydrolase superfamily. CbbY/CbbZ/Gph/YieH family.</text>
</comment>
<dbReference type="SFLD" id="SFLDG01129">
    <property type="entry name" value="C1.5:_HAD__Beta-PGM__Phosphata"/>
    <property type="match status" value="1"/>
</dbReference>
<evidence type="ECO:0000256" key="4">
    <source>
        <dbReference type="ARBA" id="ARBA00013078"/>
    </source>
</evidence>
<comment type="catalytic activity">
    <reaction evidence="1">
        <text>2-phosphoglycolate + H2O = glycolate + phosphate</text>
        <dbReference type="Rhea" id="RHEA:14369"/>
        <dbReference type="ChEBI" id="CHEBI:15377"/>
        <dbReference type="ChEBI" id="CHEBI:29805"/>
        <dbReference type="ChEBI" id="CHEBI:43474"/>
        <dbReference type="ChEBI" id="CHEBI:58033"/>
        <dbReference type="EC" id="3.1.3.18"/>
    </reaction>
</comment>
<dbReference type="Gene3D" id="3.40.50.1000">
    <property type="entry name" value="HAD superfamily/HAD-like"/>
    <property type="match status" value="1"/>
</dbReference>
<dbReference type="InterPro" id="IPR023214">
    <property type="entry name" value="HAD_sf"/>
</dbReference>
<dbReference type="Proteomes" id="UP000823641">
    <property type="component" value="Unassembled WGS sequence"/>
</dbReference>
<dbReference type="InterPro" id="IPR006439">
    <property type="entry name" value="HAD-SF_hydro_IA"/>
</dbReference>
<accession>A0A9D9HV44</accession>
<reference evidence="5" key="1">
    <citation type="submission" date="2020-10" db="EMBL/GenBank/DDBJ databases">
        <authorList>
            <person name="Gilroy R."/>
        </authorList>
    </citation>
    <scope>NUCLEOTIDE SEQUENCE</scope>
    <source>
        <strain evidence="5">G3-3990</strain>
    </source>
</reference>
<dbReference type="AlphaFoldDB" id="A0A9D9HV44"/>
<dbReference type="SFLD" id="SFLDG01135">
    <property type="entry name" value="C1.5.6:_HAD__Beta-PGM__Phospha"/>
    <property type="match status" value="1"/>
</dbReference>
<dbReference type="InterPro" id="IPR041492">
    <property type="entry name" value="HAD_2"/>
</dbReference>
<reference evidence="5" key="2">
    <citation type="journal article" date="2021" name="PeerJ">
        <title>Extensive microbial diversity within the chicken gut microbiome revealed by metagenomics and culture.</title>
        <authorList>
            <person name="Gilroy R."/>
            <person name="Ravi A."/>
            <person name="Getino M."/>
            <person name="Pursley I."/>
            <person name="Horton D.L."/>
            <person name="Alikhan N.F."/>
            <person name="Baker D."/>
            <person name="Gharbi K."/>
            <person name="Hall N."/>
            <person name="Watson M."/>
            <person name="Adriaenssens E.M."/>
            <person name="Foster-Nyarko E."/>
            <person name="Jarju S."/>
            <person name="Secka A."/>
            <person name="Antonio M."/>
            <person name="Oren A."/>
            <person name="Chaudhuri R.R."/>
            <person name="La Ragione R."/>
            <person name="Hildebrand F."/>
            <person name="Pallen M.J."/>
        </authorList>
    </citation>
    <scope>NUCLEOTIDE SEQUENCE</scope>
    <source>
        <strain evidence="5">G3-3990</strain>
    </source>
</reference>
<comment type="caution">
    <text evidence="5">The sequence shown here is derived from an EMBL/GenBank/DDBJ whole genome shotgun (WGS) entry which is preliminary data.</text>
</comment>
<sequence>MKKLAIFDLDGTLIDSVADLAQATNYALSQYGYPTHPTDAYRFFVGNGINKLFERALPEGEKSMDNVMKIRQAFIPYYNVHNRDFTRPYPGIVNMLETLQNAGVVLAIASNKYMEATTQLVKSYFPHIQFACVLGQREGVKPKPDPQIVYDIIEATKIEHNDIIYIGDSNVDMLTAKNAQLPSIGVTWGFRPSSELQESGATYIASTAEEIVEIILKNE</sequence>
<dbReference type="EMBL" id="JADIMG010000087">
    <property type="protein sequence ID" value="MBO8460478.1"/>
    <property type="molecule type" value="Genomic_DNA"/>
</dbReference>
<dbReference type="GO" id="GO:0005829">
    <property type="term" value="C:cytosol"/>
    <property type="evidence" value="ECO:0007669"/>
    <property type="project" value="TreeGrafter"/>
</dbReference>
<proteinExistence type="inferred from homology"/>
<evidence type="ECO:0000313" key="5">
    <source>
        <dbReference type="EMBL" id="MBO8460478.1"/>
    </source>
</evidence>
<dbReference type="Gene3D" id="1.10.150.240">
    <property type="entry name" value="Putative phosphatase, domain 2"/>
    <property type="match status" value="1"/>
</dbReference>
<dbReference type="Pfam" id="PF13419">
    <property type="entry name" value="HAD_2"/>
    <property type="match status" value="1"/>
</dbReference>
<dbReference type="GO" id="GO:0008967">
    <property type="term" value="F:phosphoglycolate phosphatase activity"/>
    <property type="evidence" value="ECO:0007669"/>
    <property type="project" value="UniProtKB-EC"/>
</dbReference>
<gene>
    <name evidence="5" type="ORF">IAA73_09125</name>
</gene>
<dbReference type="InterPro" id="IPR023198">
    <property type="entry name" value="PGP-like_dom2"/>
</dbReference>
<evidence type="ECO:0000313" key="6">
    <source>
        <dbReference type="Proteomes" id="UP000823641"/>
    </source>
</evidence>
<protein>
    <recommendedName>
        <fullName evidence="4">phosphoglycolate phosphatase</fullName>
        <ecNumber evidence="4">3.1.3.18</ecNumber>
    </recommendedName>
</protein>
<dbReference type="GO" id="GO:0006281">
    <property type="term" value="P:DNA repair"/>
    <property type="evidence" value="ECO:0007669"/>
    <property type="project" value="TreeGrafter"/>
</dbReference>
<dbReference type="NCBIfam" id="TIGR01549">
    <property type="entry name" value="HAD-SF-IA-v1"/>
    <property type="match status" value="1"/>
</dbReference>
<keyword evidence="5" id="KW-0378">Hydrolase</keyword>
<dbReference type="SUPFAM" id="SSF56784">
    <property type="entry name" value="HAD-like"/>
    <property type="match status" value="1"/>
</dbReference>
<dbReference type="EC" id="3.1.3.18" evidence="4"/>
<dbReference type="SFLD" id="SFLDS00003">
    <property type="entry name" value="Haloacid_Dehalogenase"/>
    <property type="match status" value="1"/>
</dbReference>
<evidence type="ECO:0000256" key="3">
    <source>
        <dbReference type="ARBA" id="ARBA00006171"/>
    </source>
</evidence>
<dbReference type="PANTHER" id="PTHR43434:SF1">
    <property type="entry name" value="PHOSPHOGLYCOLATE PHOSPHATASE"/>
    <property type="match status" value="1"/>
</dbReference>
<comment type="pathway">
    <text evidence="2">Organic acid metabolism; glycolate biosynthesis; glycolate from 2-phosphoglycolate: step 1/1.</text>
</comment>
<evidence type="ECO:0000256" key="1">
    <source>
        <dbReference type="ARBA" id="ARBA00000830"/>
    </source>
</evidence>
<name>A0A9D9HV44_9BACT</name>
<dbReference type="PANTHER" id="PTHR43434">
    <property type="entry name" value="PHOSPHOGLYCOLATE PHOSPHATASE"/>
    <property type="match status" value="1"/>
</dbReference>
<dbReference type="InterPro" id="IPR050155">
    <property type="entry name" value="HAD-like_hydrolase_sf"/>
</dbReference>